<dbReference type="EMBL" id="GGEC01088357">
    <property type="protein sequence ID" value="MBX68841.1"/>
    <property type="molecule type" value="Transcribed_RNA"/>
</dbReference>
<sequence>MFKFWYDSLIFIYVSLLSNSNFCSVKQLQLLLLRLFCKRSIHFVVLER</sequence>
<evidence type="ECO:0000313" key="1">
    <source>
        <dbReference type="EMBL" id="MBX68841.1"/>
    </source>
</evidence>
<reference evidence="1" key="1">
    <citation type="submission" date="2018-02" db="EMBL/GenBank/DDBJ databases">
        <title>Rhizophora mucronata_Transcriptome.</title>
        <authorList>
            <person name="Meera S.P."/>
            <person name="Sreeshan A."/>
            <person name="Augustine A."/>
        </authorList>
    </citation>
    <scope>NUCLEOTIDE SEQUENCE</scope>
    <source>
        <tissue evidence="1">Leaf</tissue>
    </source>
</reference>
<organism evidence="1">
    <name type="scientific">Rhizophora mucronata</name>
    <name type="common">Asiatic mangrove</name>
    <dbReference type="NCBI Taxonomy" id="61149"/>
    <lineage>
        <taxon>Eukaryota</taxon>
        <taxon>Viridiplantae</taxon>
        <taxon>Streptophyta</taxon>
        <taxon>Embryophyta</taxon>
        <taxon>Tracheophyta</taxon>
        <taxon>Spermatophyta</taxon>
        <taxon>Magnoliopsida</taxon>
        <taxon>eudicotyledons</taxon>
        <taxon>Gunneridae</taxon>
        <taxon>Pentapetalae</taxon>
        <taxon>rosids</taxon>
        <taxon>fabids</taxon>
        <taxon>Malpighiales</taxon>
        <taxon>Rhizophoraceae</taxon>
        <taxon>Rhizophora</taxon>
    </lineage>
</organism>
<dbReference type="AlphaFoldDB" id="A0A2P2QPM6"/>
<name>A0A2P2QPM6_RHIMU</name>
<accession>A0A2P2QPM6</accession>
<protein>
    <submittedName>
        <fullName evidence="1">Uncharacterized protein</fullName>
    </submittedName>
</protein>
<proteinExistence type="predicted"/>